<feature type="domain" description="PD-(D/E)XK endonuclease-like" evidence="1">
    <location>
        <begin position="587"/>
        <end position="915"/>
    </location>
</feature>
<dbReference type="Proteomes" id="UP000291236">
    <property type="component" value="Chromosome"/>
</dbReference>
<accession>A0A4P2VNK8</accession>
<dbReference type="InterPro" id="IPR038726">
    <property type="entry name" value="PDDEXK_AddAB-type"/>
</dbReference>
<dbReference type="EMBL" id="AP019368">
    <property type="protein sequence ID" value="BBH53209.1"/>
    <property type="molecule type" value="Genomic_DNA"/>
</dbReference>
<dbReference type="Pfam" id="PF12705">
    <property type="entry name" value="PDDEXK_1"/>
    <property type="match status" value="1"/>
</dbReference>
<evidence type="ECO:0000313" key="2">
    <source>
        <dbReference type="EMBL" id="BBH53209.1"/>
    </source>
</evidence>
<dbReference type="KEGG" id="sbf:JCM31447_16520"/>
<protein>
    <recommendedName>
        <fullName evidence="1">PD-(D/E)XK endonuclease-like domain-containing protein</fullName>
    </recommendedName>
</protein>
<evidence type="ECO:0000313" key="3">
    <source>
        <dbReference type="Proteomes" id="UP000291236"/>
    </source>
</evidence>
<name>A0A4P2VNK8_FLUSA</name>
<dbReference type="AlphaFoldDB" id="A0A4P2VNK8"/>
<gene>
    <name evidence="2" type="ORF">JCM31447_16520</name>
</gene>
<reference evidence="2 3" key="1">
    <citation type="submission" date="2018-12" db="EMBL/GenBank/DDBJ databases">
        <title>Rubrispira sanarue gen. nov., sp., nov., a member of the order Silvanigrellales, isolated from a brackish lake in Hamamatsu Japan.</title>
        <authorList>
            <person name="Maejima Y."/>
            <person name="Iino T."/>
            <person name="Muraguchi Y."/>
            <person name="Fukuda K."/>
            <person name="Nojiri H."/>
            <person name="Ohkuma M."/>
            <person name="Moriuchi R."/>
            <person name="Dohra H."/>
            <person name="Kimbara K."/>
            <person name="Shintani M."/>
        </authorList>
    </citation>
    <scope>NUCLEOTIDE SEQUENCE [LARGE SCALE GENOMIC DNA]</scope>
    <source>
        <strain evidence="2 3">RF1110005</strain>
    </source>
</reference>
<organism evidence="2 3">
    <name type="scientific">Fluviispira sanaruensis</name>
    <dbReference type="NCBI Taxonomy" id="2493639"/>
    <lineage>
        <taxon>Bacteria</taxon>
        <taxon>Pseudomonadati</taxon>
        <taxon>Bdellovibrionota</taxon>
        <taxon>Oligoflexia</taxon>
        <taxon>Silvanigrellales</taxon>
        <taxon>Silvanigrellaceae</taxon>
        <taxon>Fluviispira</taxon>
    </lineage>
</organism>
<dbReference type="InterPro" id="IPR011604">
    <property type="entry name" value="PDDEXK-like_dom_sf"/>
</dbReference>
<proteinExistence type="predicted"/>
<evidence type="ECO:0000259" key="1">
    <source>
        <dbReference type="Pfam" id="PF12705"/>
    </source>
</evidence>
<sequence length="931" mass="108177">MFLCQHKSIKEFAKNFCAKQQIDENINWSVVCERKEDLIAIRNQLFHEIEKHNPACEPSNSVMGISMYTLDSLARNFCATLASTTDKKILSELPEFINKPYLDVITQEHFLEIILQLFGYTSSDSLPLAKQILSLIDTSWPEDLNFIQLIINTQEKEHIHSIQEINELALRQIMAVYQYASLELKNYSRLQSFVNEYLQISFRSHLLNKEKQAELELPIQFLKGHILWVSAPEYTNIVKRNIEEILEHECIKPGNFQSIVVQEFKNAILEAREILNFTSNVFYYSRTIINQNKNAHDSAIQKSFDINLSNISYWVADNKHSYFEMLTSTLANKNNLTLLADFDPGSFKETRSDAGGSYAITSNDIDAWQNNNINYTDADKFFPKIDDLFKNYLNAISLISKEDTLSHISESYGLKYRKLDKNSLFYFFKKNIESETIFLENPHPISECPRALSFLNGENLPIKIIAAGRAHAPTSSSFHVKVLNNAISILRRKGVIIDLPASEIMYRGFWQNLCTHKIPIEFWLENSEELENFPSYLKPEQNIFSLGEKLPVFSHSHLYTRLYLPSQNPNFVIPDWKTRFFQAKDFISITEFERYILCPFQYFLSDLLAIKKLKNESLNIDNMAIGSKMHSIAEQIITKLVITLGNINYSSVMSVIYKNILENLKDEKHFISSEKEIWYNLFISAIDKANSEYGKQIIAIFKENIDLLWQLPDTDKSLFEKDIERETVKRTFYRFLMLEKIFTENIPNKKTGVERERNIKLNLEDLTFIGKIDRIDATPDGLHIIDYKTSKASKQKQKLTLLPSKIKYTQSGYKLSVQGGLYSLAWAAQKLLNEEDDYYHCIKSFSLFQLKNLDEEKNIILEYDFSPPMVKDGAFYNQLYEEYSEYARNLREGNFFPNPINSAQCTFCDYKNICPVSNKYIAENEESENDG</sequence>
<keyword evidence="3" id="KW-1185">Reference proteome</keyword>
<dbReference type="Gene3D" id="3.90.320.10">
    <property type="match status" value="1"/>
</dbReference>